<dbReference type="STRING" id="311333.SAMN05421664_2413"/>
<accession>A0A1H1DCN6</accession>
<dbReference type="OrthoDB" id="921445at2"/>
<organism evidence="1 2">
    <name type="scientific">Chryseobacterium soldanellicola</name>
    <dbReference type="NCBI Taxonomy" id="311333"/>
    <lineage>
        <taxon>Bacteria</taxon>
        <taxon>Pseudomonadati</taxon>
        <taxon>Bacteroidota</taxon>
        <taxon>Flavobacteriia</taxon>
        <taxon>Flavobacteriales</taxon>
        <taxon>Weeksellaceae</taxon>
        <taxon>Chryseobacterium group</taxon>
        <taxon>Chryseobacterium</taxon>
    </lineage>
</organism>
<keyword evidence="2" id="KW-1185">Reference proteome</keyword>
<proteinExistence type="predicted"/>
<sequence>MKKTVLVLLLFFFIGLNAQIKFEKGYIITNDGEKKEVLIKNIDWVVNPTEITYKSGETSPEMMGTPANLKEFGIYGYSKYVTYKGDIDYSTDDISNLSAQYAPEFKQNTVFLKEIVSGDKNLYSYSVKSTVNYLYSDSAGIHPLIYKKYNPEGNTSQVATNDTYLSQLKTIFKDDPNAQSLVSMTKYNKNSLTKIFTAHNQKTGDLNNDFQAEKKTSKFNLSVRPGINFYSELETDKLLGSNGFPSKTNFRIGIEAELVLPFNKNKWSIIFEPNYSAYTNEKLTTRSGDQLYNITMDSYSFINLPLGIRHYMFLSPKSKLFIDAQANILTLRSGKAKAINFDYEGYFFDKADLASSQALDNFTFGAGYTYNNKYTVELKYTTSNHILDKDAGSTAKMSYTSIILGYNIF</sequence>
<evidence type="ECO:0008006" key="3">
    <source>
        <dbReference type="Google" id="ProtNLM"/>
    </source>
</evidence>
<name>A0A1H1DCN6_9FLAO</name>
<dbReference type="AlphaFoldDB" id="A0A1H1DCN6"/>
<reference evidence="2" key="1">
    <citation type="submission" date="2016-10" db="EMBL/GenBank/DDBJ databases">
        <authorList>
            <person name="Varghese N."/>
            <person name="Submissions S."/>
        </authorList>
    </citation>
    <scope>NUCLEOTIDE SEQUENCE [LARGE SCALE GENOMIC DNA]</scope>
    <source>
        <strain evidence="2">DSM 17072</strain>
    </source>
</reference>
<dbReference type="RefSeq" id="WP_089755987.1">
    <property type="nucleotide sequence ID" value="NZ_FNKL01000003.1"/>
</dbReference>
<protein>
    <recommendedName>
        <fullName evidence="3">Outer membrane protein beta-barrel domain-containing protein</fullName>
    </recommendedName>
</protein>
<evidence type="ECO:0000313" key="2">
    <source>
        <dbReference type="Proteomes" id="UP000199627"/>
    </source>
</evidence>
<dbReference type="EMBL" id="FNKL01000003">
    <property type="protein sequence ID" value="SDQ74243.1"/>
    <property type="molecule type" value="Genomic_DNA"/>
</dbReference>
<dbReference type="Proteomes" id="UP000199627">
    <property type="component" value="Unassembled WGS sequence"/>
</dbReference>
<gene>
    <name evidence="1" type="ORF">SAMN05421664_2413</name>
</gene>
<evidence type="ECO:0000313" key="1">
    <source>
        <dbReference type="EMBL" id="SDQ74243.1"/>
    </source>
</evidence>